<feature type="short sequence motif" description="GXSXG" evidence="4">
    <location>
        <begin position="75"/>
        <end position="79"/>
    </location>
</feature>
<dbReference type="Gene3D" id="2.40.160.50">
    <property type="entry name" value="membrane protein fhac: a member of the omp85/tpsb transporter family"/>
    <property type="match status" value="1"/>
</dbReference>
<keyword evidence="1 4" id="KW-0378">Hydrolase</keyword>
<evidence type="ECO:0000313" key="8">
    <source>
        <dbReference type="Proteomes" id="UP001163036"/>
    </source>
</evidence>
<dbReference type="EMBL" id="CP097355">
    <property type="protein sequence ID" value="UYV26974.1"/>
    <property type="molecule type" value="Genomic_DNA"/>
</dbReference>
<feature type="chain" id="PRO_5041351296" evidence="5">
    <location>
        <begin position="30"/>
        <end position="771"/>
    </location>
</feature>
<dbReference type="Proteomes" id="UP001163036">
    <property type="component" value="Chromosome 1"/>
</dbReference>
<feature type="active site" description="Proton acceptor" evidence="4">
    <location>
        <position position="223"/>
    </location>
</feature>
<dbReference type="Pfam" id="PF01734">
    <property type="entry name" value="Patatin"/>
    <property type="match status" value="1"/>
</dbReference>
<sequence length="771" mass="86238">MFKTLSSSPMSRYFALWVSLFLIATPSVAQVKNEDTPTRPKVAVVLAGGGAKGAAHIGVLKALEEMHIPVDIITGTSMGAYVGGLYATGMSADEIDSFIYSVDWNSGYRDRVDRSQRRVRDKEYEDRYQITTDLGLRFGEVRAPTGVVQGQNMLRVLRETTGNLGRFESFDELAIPYRSVATDILELDEVVIGNGYLVDAMMASMSVPGALPPYKLNGHMLVDGGVVNNMPVDVARAMGADVVIAVDISTDYKTEDDFTGLFTVADQLSNYLVRRSTQQQVETLQEHDVYIRPNVGQMETVEFDKMPWAFQSGYDITKEMESKLAGLRLSNAEYQKYIDHKQEIRKKLVYGDDRVVDEIVIVNNTHYSDVLLTNRLELETGRKIETAEIEKAVENLYALDRFELITYHFEEVEGSNLLVFDVNEKSWGPNYLNFRFFLEDDFDTDSQYGIGMSTNFTNLNSHGAEMALNVEMGTDKLIEAELYSPVLSSQEFFVAGKVAYSSEGRNLPVSDDDSSLSSVNDFLPVSYTEFVSEIAIGIQPTLWQELRLGGRYSSGSIELSTLASVGNLDFERRGLFANYRLDTLDDFAFPTRGLLVDLEYLVSHDTSPEEIGQSKPRDIVEDTVYEIDARFKGAMSYQRHTLVGQAEYSFVQSKNSSITLDPRELGGFLHLSGIPRNSLIGQNLFFSSLVYRYKWFDNDFGLFEAPVYVGASLEHGGTWSDNDLKLNEAPLYNAASIFFGVDSPIGPIMLAYGRTEQNMEAVYLIVGTSFK</sequence>
<keyword evidence="2 4" id="KW-0442">Lipid degradation</keyword>
<accession>A0AA46UM95</accession>
<evidence type="ECO:0000256" key="1">
    <source>
        <dbReference type="ARBA" id="ARBA00022801"/>
    </source>
</evidence>
<dbReference type="PANTHER" id="PTHR14226:SF29">
    <property type="entry name" value="NEUROPATHY TARGET ESTERASE SWS"/>
    <property type="match status" value="1"/>
</dbReference>
<gene>
    <name evidence="7" type="ORF">M5598_03105</name>
</gene>
<feature type="short sequence motif" description="DGA/G" evidence="4">
    <location>
        <begin position="223"/>
        <end position="225"/>
    </location>
</feature>
<dbReference type="InterPro" id="IPR002641">
    <property type="entry name" value="PNPLA_dom"/>
</dbReference>
<dbReference type="Pfam" id="PF07244">
    <property type="entry name" value="POTRA"/>
    <property type="match status" value="1"/>
</dbReference>
<keyword evidence="5" id="KW-0732">Signal</keyword>
<name>A0AA46UM95_VIBPH</name>
<dbReference type="AlphaFoldDB" id="A0AA46UM95"/>
<feature type="domain" description="PNPLA" evidence="6">
    <location>
        <begin position="44"/>
        <end position="236"/>
    </location>
</feature>
<dbReference type="PROSITE" id="PS51635">
    <property type="entry name" value="PNPLA"/>
    <property type="match status" value="1"/>
</dbReference>
<dbReference type="InterPro" id="IPR016035">
    <property type="entry name" value="Acyl_Trfase/lysoPLipase"/>
</dbReference>
<feature type="signal peptide" evidence="5">
    <location>
        <begin position="1"/>
        <end position="29"/>
    </location>
</feature>
<evidence type="ECO:0000256" key="3">
    <source>
        <dbReference type="ARBA" id="ARBA00023098"/>
    </source>
</evidence>
<evidence type="ECO:0000256" key="4">
    <source>
        <dbReference type="PROSITE-ProRule" id="PRU01161"/>
    </source>
</evidence>
<protein>
    <submittedName>
        <fullName evidence="7">Patatin-like phospholipase family protein</fullName>
    </submittedName>
</protein>
<dbReference type="GO" id="GO:0016042">
    <property type="term" value="P:lipid catabolic process"/>
    <property type="evidence" value="ECO:0007669"/>
    <property type="project" value="UniProtKB-UniRule"/>
</dbReference>
<keyword evidence="3 4" id="KW-0443">Lipid metabolism</keyword>
<dbReference type="GO" id="GO:0019867">
    <property type="term" value="C:outer membrane"/>
    <property type="evidence" value="ECO:0007669"/>
    <property type="project" value="InterPro"/>
</dbReference>
<evidence type="ECO:0000313" key="7">
    <source>
        <dbReference type="EMBL" id="UYV26974.1"/>
    </source>
</evidence>
<dbReference type="PANTHER" id="PTHR14226">
    <property type="entry name" value="NEUROPATHY TARGET ESTERASE/SWISS CHEESE D.MELANOGASTER"/>
    <property type="match status" value="1"/>
</dbReference>
<dbReference type="SUPFAM" id="SSF52151">
    <property type="entry name" value="FabD/lysophospholipase-like"/>
    <property type="match status" value="1"/>
</dbReference>
<dbReference type="InterPro" id="IPR010827">
    <property type="entry name" value="BamA/TamA_POTRA"/>
</dbReference>
<dbReference type="GO" id="GO:0016787">
    <property type="term" value="F:hydrolase activity"/>
    <property type="evidence" value="ECO:0007669"/>
    <property type="project" value="UniProtKB-UniRule"/>
</dbReference>
<evidence type="ECO:0000259" key="6">
    <source>
        <dbReference type="PROSITE" id="PS51635"/>
    </source>
</evidence>
<dbReference type="Gene3D" id="3.40.1090.10">
    <property type="entry name" value="Cytosolic phospholipase A2 catalytic domain"/>
    <property type="match status" value="2"/>
</dbReference>
<organism evidence="7 8">
    <name type="scientific">Vibrio parahaemolyticus</name>
    <dbReference type="NCBI Taxonomy" id="670"/>
    <lineage>
        <taxon>Bacteria</taxon>
        <taxon>Pseudomonadati</taxon>
        <taxon>Pseudomonadota</taxon>
        <taxon>Gammaproteobacteria</taxon>
        <taxon>Vibrionales</taxon>
        <taxon>Vibrionaceae</taxon>
        <taxon>Vibrio</taxon>
    </lineage>
</organism>
<dbReference type="InterPro" id="IPR050301">
    <property type="entry name" value="NTE"/>
</dbReference>
<dbReference type="Gene3D" id="3.10.20.310">
    <property type="entry name" value="membrane protein fhac"/>
    <property type="match status" value="1"/>
</dbReference>
<feature type="short sequence motif" description="GXGXXG" evidence="4">
    <location>
        <begin position="48"/>
        <end position="53"/>
    </location>
</feature>
<evidence type="ECO:0000256" key="2">
    <source>
        <dbReference type="ARBA" id="ARBA00022963"/>
    </source>
</evidence>
<reference evidence="7" key="1">
    <citation type="submission" date="2022-05" db="EMBL/GenBank/DDBJ databases">
        <title>Megaplasmid of Vibrio parahaemolyticus.</title>
        <authorList>
            <person name="Strauch E."/>
            <person name="Borowiak M."/>
        </authorList>
    </citation>
    <scope>NUCLEOTIDE SEQUENCE</scope>
    <source>
        <strain evidence="7">16-VB00198</strain>
    </source>
</reference>
<proteinExistence type="predicted"/>
<evidence type="ECO:0000256" key="5">
    <source>
        <dbReference type="SAM" id="SignalP"/>
    </source>
</evidence>
<dbReference type="RefSeq" id="WP_031816745.1">
    <property type="nucleotide sequence ID" value="NZ_CP097355.1"/>
</dbReference>
<feature type="active site" description="Nucleophile" evidence="4">
    <location>
        <position position="77"/>
    </location>
</feature>
<dbReference type="CDD" id="cd07205">
    <property type="entry name" value="Pat_PNPLA6_PNPLA7_NTE1_like"/>
    <property type="match status" value="1"/>
</dbReference>